<comment type="caution">
    <text evidence="1">The sequence shown here is derived from an EMBL/GenBank/DDBJ whole genome shotgun (WGS) entry which is preliminary data.</text>
</comment>
<dbReference type="Pfam" id="PF20363">
    <property type="entry name" value="DUF6658"/>
    <property type="match status" value="1"/>
</dbReference>
<protein>
    <submittedName>
        <fullName evidence="1">Uncharacterized protein</fullName>
    </submittedName>
</protein>
<dbReference type="EMBL" id="RSCJ01000003">
    <property type="protein sequence ID" value="RUR85085.1"/>
    <property type="molecule type" value="Genomic_DNA"/>
</dbReference>
<dbReference type="OrthoDB" id="513318at2"/>
<dbReference type="AlphaFoldDB" id="A0A433NP00"/>
<dbReference type="Proteomes" id="UP000268857">
    <property type="component" value="Unassembled WGS sequence"/>
</dbReference>
<accession>A0A433NP00</accession>
<reference evidence="1 2" key="1">
    <citation type="journal article" date="2019" name="Genome Biol. Evol.">
        <title>Day and night: Metabolic profiles and evolutionary relationships of six axenic non-marine cyanobacteria.</title>
        <authorList>
            <person name="Will S.E."/>
            <person name="Henke P."/>
            <person name="Boedeker C."/>
            <person name="Huang S."/>
            <person name="Brinkmann H."/>
            <person name="Rohde M."/>
            <person name="Jarek M."/>
            <person name="Friedl T."/>
            <person name="Seufert S."/>
            <person name="Schumacher M."/>
            <person name="Overmann J."/>
            <person name="Neumann-Schaal M."/>
            <person name="Petersen J."/>
        </authorList>
    </citation>
    <scope>NUCLEOTIDE SEQUENCE [LARGE SCALE GENOMIC DNA]</scope>
    <source>
        <strain evidence="1 2">PCC 6912</strain>
    </source>
</reference>
<proteinExistence type="predicted"/>
<gene>
    <name evidence="1" type="ORF">PCC6912_12010</name>
</gene>
<evidence type="ECO:0000313" key="1">
    <source>
        <dbReference type="EMBL" id="RUR85085.1"/>
    </source>
</evidence>
<dbReference type="RefSeq" id="WP_016874979.1">
    <property type="nucleotide sequence ID" value="NZ_AJLN01000108.1"/>
</dbReference>
<evidence type="ECO:0000313" key="2">
    <source>
        <dbReference type="Proteomes" id="UP000268857"/>
    </source>
</evidence>
<sequence>MNRVISWLKSIRLRQLVTVLLVTIAFLFSTAFGNTYQQSAQAKALTPEAQQYHSEGGEEFQKAVKNTQESGKNIVESAKENIIEKLNLNEPIPPATKEFFQDVKENTQQAVKNPQVIIKGSQNQE</sequence>
<keyword evidence="2" id="KW-1185">Reference proteome</keyword>
<dbReference type="STRING" id="211165.GCA_000317285_04463"/>
<organism evidence="1 2">
    <name type="scientific">Chlorogloeopsis fritschii PCC 6912</name>
    <dbReference type="NCBI Taxonomy" id="211165"/>
    <lineage>
        <taxon>Bacteria</taxon>
        <taxon>Bacillati</taxon>
        <taxon>Cyanobacteriota</taxon>
        <taxon>Cyanophyceae</taxon>
        <taxon>Nostocales</taxon>
        <taxon>Chlorogloeopsidaceae</taxon>
        <taxon>Chlorogloeopsis</taxon>
    </lineage>
</organism>
<name>A0A433NP00_CHLFR</name>
<dbReference type="InterPro" id="IPR046599">
    <property type="entry name" value="DUF6658"/>
</dbReference>